<name>A0ABN7VN12_GIGMA</name>
<accession>A0ABN7VN12</accession>
<keyword evidence="2" id="KW-1185">Reference proteome</keyword>
<protein>
    <submittedName>
        <fullName evidence="1">45347_t:CDS:1</fullName>
    </submittedName>
</protein>
<dbReference type="EMBL" id="CAJVQB010017311">
    <property type="protein sequence ID" value="CAG8783684.1"/>
    <property type="molecule type" value="Genomic_DNA"/>
</dbReference>
<dbReference type="Proteomes" id="UP000789901">
    <property type="component" value="Unassembled WGS sequence"/>
</dbReference>
<gene>
    <name evidence="1" type="ORF">GMARGA_LOCUS20089</name>
</gene>
<sequence>YAIRDVKDSTIVTLDDVNSFFPKALLFTFDKGNISVAFKATQNKQGVITVKEWTAFLKKFYILQSSDLSMVNLLKEQFESKLNFLNNKIQSTHKTIDKNYIRSIPENEITALITEINSKVSLLNYEFEKINLLNDEIKKILINHGNFNASGSYLNKNKQKTLDNILYNNNLIWGIDHSGDTTVATKCNAYDRFIFEIKNKER</sequence>
<organism evidence="1 2">
    <name type="scientific">Gigaspora margarita</name>
    <dbReference type="NCBI Taxonomy" id="4874"/>
    <lineage>
        <taxon>Eukaryota</taxon>
        <taxon>Fungi</taxon>
        <taxon>Fungi incertae sedis</taxon>
        <taxon>Mucoromycota</taxon>
        <taxon>Glomeromycotina</taxon>
        <taxon>Glomeromycetes</taxon>
        <taxon>Diversisporales</taxon>
        <taxon>Gigasporaceae</taxon>
        <taxon>Gigaspora</taxon>
    </lineage>
</organism>
<evidence type="ECO:0000313" key="2">
    <source>
        <dbReference type="Proteomes" id="UP000789901"/>
    </source>
</evidence>
<comment type="caution">
    <text evidence="1">The sequence shown here is derived from an EMBL/GenBank/DDBJ whole genome shotgun (WGS) entry which is preliminary data.</text>
</comment>
<feature type="non-terminal residue" evidence="1">
    <location>
        <position position="1"/>
    </location>
</feature>
<evidence type="ECO:0000313" key="1">
    <source>
        <dbReference type="EMBL" id="CAG8783684.1"/>
    </source>
</evidence>
<proteinExistence type="predicted"/>
<reference evidence="1 2" key="1">
    <citation type="submission" date="2021-06" db="EMBL/GenBank/DDBJ databases">
        <authorList>
            <person name="Kallberg Y."/>
            <person name="Tangrot J."/>
            <person name="Rosling A."/>
        </authorList>
    </citation>
    <scope>NUCLEOTIDE SEQUENCE [LARGE SCALE GENOMIC DNA]</scope>
    <source>
        <strain evidence="1 2">120-4 pot B 10/14</strain>
    </source>
</reference>